<keyword evidence="2" id="KW-0472">Membrane</keyword>
<name>A0A5J4VVW0_9EUKA</name>
<proteinExistence type="predicted"/>
<reference evidence="3 4" key="1">
    <citation type="submission" date="2019-03" db="EMBL/GenBank/DDBJ databases">
        <title>Single cell metagenomics reveals metabolic interactions within the superorganism composed of flagellate Streblomastix strix and complex community of Bacteroidetes bacteria on its surface.</title>
        <authorList>
            <person name="Treitli S.C."/>
            <person name="Kolisko M."/>
            <person name="Husnik F."/>
            <person name="Keeling P."/>
            <person name="Hampl V."/>
        </authorList>
    </citation>
    <scope>NUCLEOTIDE SEQUENCE [LARGE SCALE GENOMIC DNA]</scope>
    <source>
        <strain evidence="3">ST1C</strain>
    </source>
</reference>
<feature type="transmembrane region" description="Helical" evidence="2">
    <location>
        <begin position="7"/>
        <end position="29"/>
    </location>
</feature>
<dbReference type="EMBL" id="SNRW01004863">
    <property type="protein sequence ID" value="KAA6386306.1"/>
    <property type="molecule type" value="Genomic_DNA"/>
</dbReference>
<keyword evidence="2" id="KW-1133">Transmembrane helix</keyword>
<organism evidence="3 4">
    <name type="scientific">Streblomastix strix</name>
    <dbReference type="NCBI Taxonomy" id="222440"/>
    <lineage>
        <taxon>Eukaryota</taxon>
        <taxon>Metamonada</taxon>
        <taxon>Preaxostyla</taxon>
        <taxon>Oxymonadida</taxon>
        <taxon>Streblomastigidae</taxon>
        <taxon>Streblomastix</taxon>
    </lineage>
</organism>
<evidence type="ECO:0000313" key="3">
    <source>
        <dbReference type="EMBL" id="KAA6386306.1"/>
    </source>
</evidence>
<gene>
    <name evidence="3" type="ORF">EZS28_018168</name>
</gene>
<feature type="compositionally biased region" description="Basic and acidic residues" evidence="1">
    <location>
        <begin position="258"/>
        <end position="279"/>
    </location>
</feature>
<feature type="transmembrane region" description="Helical" evidence="2">
    <location>
        <begin position="141"/>
        <end position="171"/>
    </location>
</feature>
<accession>A0A5J4VVW0</accession>
<evidence type="ECO:0000313" key="4">
    <source>
        <dbReference type="Proteomes" id="UP000324800"/>
    </source>
</evidence>
<evidence type="ECO:0000256" key="2">
    <source>
        <dbReference type="SAM" id="Phobius"/>
    </source>
</evidence>
<comment type="caution">
    <text evidence="3">The sequence shown here is derived from an EMBL/GenBank/DDBJ whole genome shotgun (WGS) entry which is preliminary data.</text>
</comment>
<feature type="transmembrane region" description="Helical" evidence="2">
    <location>
        <begin position="56"/>
        <end position="75"/>
    </location>
</feature>
<evidence type="ECO:0000256" key="1">
    <source>
        <dbReference type="SAM" id="MobiDB-lite"/>
    </source>
</evidence>
<dbReference type="Gene3D" id="1.20.120.1630">
    <property type="match status" value="1"/>
</dbReference>
<feature type="region of interest" description="Disordered" evidence="1">
    <location>
        <begin position="247"/>
        <end position="306"/>
    </location>
</feature>
<dbReference type="AlphaFoldDB" id="A0A5J4VVW0"/>
<sequence>MASQIDLLGWLNLSVTILFLVVAVFTYWWSTNTIKIARRIQSMDIAYRESRIVRRAAWVTLILFTFQILFLWHDVPQDKIKFFEGKNWFFVIATVLGGLGAIILVLGLISGYPEVFVPRQSHAPNTGFYDRIRHPVVTGLILLWTSIALARGSLAVSILVGVILISFLFLVQNEDENQELRYGLKYALYKAAVPAFYPVLKENWNVREQTRLIAVKHNEIVALEKTSRDFINLETLGTDEAIQWSGTLRKHAKSQGKKPQEVKKKDDKPEEKKKDEKTKDKGKKKQGAEEDPSNQPRHNKVDLKDQ</sequence>
<dbReference type="Proteomes" id="UP000324800">
    <property type="component" value="Unassembled WGS sequence"/>
</dbReference>
<protein>
    <submittedName>
        <fullName evidence="3">Uncharacterized protein</fullName>
    </submittedName>
</protein>
<dbReference type="InterPro" id="IPR036259">
    <property type="entry name" value="MFS_trans_sf"/>
</dbReference>
<keyword evidence="2" id="KW-0812">Transmembrane</keyword>
<dbReference type="SUPFAM" id="SSF103473">
    <property type="entry name" value="MFS general substrate transporter"/>
    <property type="match status" value="1"/>
</dbReference>
<feature type="transmembrane region" description="Helical" evidence="2">
    <location>
        <begin position="87"/>
        <end position="109"/>
    </location>
</feature>